<dbReference type="SUPFAM" id="SSF140924">
    <property type="entry name" value="Duffy binding domain-like"/>
    <property type="match status" value="6"/>
</dbReference>
<feature type="domain" description="PfEMP1 CIDRalpha1" evidence="8">
    <location>
        <begin position="532"/>
        <end position="587"/>
    </location>
</feature>
<name>A0A0L0CRQ0_PLAFA</name>
<dbReference type="Pfam" id="PF03011">
    <property type="entry name" value="PFEMP"/>
    <property type="match status" value="2"/>
</dbReference>
<feature type="region of interest" description="Disordered" evidence="2">
    <location>
        <begin position="2443"/>
        <end position="2462"/>
    </location>
</feature>
<feature type="region of interest" description="Disordered" evidence="2">
    <location>
        <begin position="1928"/>
        <end position="1949"/>
    </location>
</feature>
<evidence type="ECO:0000256" key="1">
    <source>
        <dbReference type="SAM" id="Coils"/>
    </source>
</evidence>
<dbReference type="EMBL" id="GG663763">
    <property type="protein sequence ID" value="KNC35065.1"/>
    <property type="molecule type" value="Genomic_DNA"/>
</dbReference>
<dbReference type="InterPro" id="IPR029210">
    <property type="entry name" value="PfEMP1_NTS"/>
</dbReference>
<feature type="compositionally biased region" description="Acidic residues" evidence="2">
    <location>
        <begin position="1646"/>
        <end position="1705"/>
    </location>
</feature>
<feature type="domain" description="Plasmodium falciparum erythrocyte membrane protein 1 acidic terminal segment" evidence="5">
    <location>
        <begin position="2551"/>
        <end position="2991"/>
    </location>
</feature>
<dbReference type="Pfam" id="PF18562">
    <property type="entry name" value="CIDR1_gamma"/>
    <property type="match status" value="1"/>
</dbReference>
<dbReference type="InterPro" id="IPR008602">
    <property type="entry name" value="Duffy-antigen-binding"/>
</dbReference>
<dbReference type="FunFam" id="1.20.58.830:FF:000001">
    <property type="entry name" value="Erythrocyte membrane protein 1, PfEMP1"/>
    <property type="match status" value="1"/>
</dbReference>
<gene>
    <name evidence="10" type="ORF">PFLG_00056</name>
</gene>
<feature type="domain" description="Plasmodium falciparum erythrocyte membrane protein-1 N-terminal segment" evidence="6">
    <location>
        <begin position="26"/>
        <end position="62"/>
    </location>
</feature>
<dbReference type="Gene3D" id="1.20.58.1930">
    <property type="match status" value="2"/>
</dbReference>
<feature type="compositionally biased region" description="Polar residues" evidence="2">
    <location>
        <begin position="2443"/>
        <end position="2461"/>
    </location>
</feature>
<evidence type="ECO:0000313" key="10">
    <source>
        <dbReference type="EMBL" id="KNC35065.1"/>
    </source>
</evidence>
<proteinExistence type="predicted"/>
<feature type="domain" description="Duffy-antigen binding" evidence="4">
    <location>
        <begin position="866"/>
        <end position="1040"/>
    </location>
</feature>
<evidence type="ECO:0000259" key="4">
    <source>
        <dbReference type="Pfam" id="PF05424"/>
    </source>
</evidence>
<evidence type="ECO:0000259" key="6">
    <source>
        <dbReference type="Pfam" id="PF15447"/>
    </source>
</evidence>
<dbReference type="GO" id="GO:0016020">
    <property type="term" value="C:membrane"/>
    <property type="evidence" value="ECO:0007669"/>
    <property type="project" value="InterPro"/>
</dbReference>
<dbReference type="Pfam" id="PF15445">
    <property type="entry name" value="ATS"/>
    <property type="match status" value="1"/>
</dbReference>
<evidence type="ECO:0000259" key="8">
    <source>
        <dbReference type="Pfam" id="PF21807"/>
    </source>
</evidence>
<organism evidence="10 11">
    <name type="scientific">Plasmodium falciparum RAJ116</name>
    <dbReference type="NCBI Taxonomy" id="580058"/>
    <lineage>
        <taxon>Eukaryota</taxon>
        <taxon>Sar</taxon>
        <taxon>Alveolata</taxon>
        <taxon>Apicomplexa</taxon>
        <taxon>Aconoidasida</taxon>
        <taxon>Haemosporida</taxon>
        <taxon>Plasmodiidae</taxon>
        <taxon>Plasmodium</taxon>
        <taxon>Plasmodium (Laverania)</taxon>
    </lineage>
</organism>
<feature type="domain" description="Duffy-binding-like" evidence="9">
    <location>
        <begin position="334"/>
        <end position="490"/>
    </location>
</feature>
<feature type="compositionally biased region" description="Pro residues" evidence="2">
    <location>
        <begin position="2519"/>
        <end position="2539"/>
    </location>
</feature>
<dbReference type="Gene3D" id="1.10.1900.40">
    <property type="entry name" value="Acidic terminal segments, variant surface antigen of PfEMP1"/>
    <property type="match status" value="2"/>
</dbReference>
<keyword evidence="1" id="KW-0175">Coiled coil</keyword>
<feature type="compositionally biased region" description="Basic and acidic residues" evidence="2">
    <location>
        <begin position="1605"/>
        <end position="1631"/>
    </location>
</feature>
<dbReference type="Gene3D" id="1.20.1310.20">
    <property type="entry name" value="Duffy-antigen binding domain"/>
    <property type="match status" value="4"/>
</dbReference>
<dbReference type="Gene3D" id="1.20.58.830">
    <property type="match status" value="4"/>
</dbReference>
<feature type="domain" description="Duffy-antigen binding" evidence="4">
    <location>
        <begin position="1789"/>
        <end position="1976"/>
    </location>
</feature>
<feature type="domain" description="Duffy-binding-like" evidence="9">
    <location>
        <begin position="2042"/>
        <end position="2191"/>
    </location>
</feature>
<dbReference type="FunFam" id="1.10.1900.40:FF:000001">
    <property type="entry name" value="Erythrocyte membrane protein 1"/>
    <property type="match status" value="1"/>
</dbReference>
<feature type="compositionally biased region" description="Low complexity" evidence="2">
    <location>
        <begin position="7"/>
        <end position="21"/>
    </location>
</feature>
<feature type="domain" description="Duffy-antigen binding" evidence="4">
    <location>
        <begin position="126"/>
        <end position="330"/>
    </location>
</feature>
<dbReference type="InterPro" id="IPR049158">
    <property type="entry name" value="PfEMP1_CIDRalpha1_dom"/>
</dbReference>
<dbReference type="InterPro" id="IPR044932">
    <property type="entry name" value="PfEMP1_ATS_sf"/>
</dbReference>
<dbReference type="Pfam" id="PF22672">
    <property type="entry name" value="DBL_C"/>
    <property type="match status" value="3"/>
</dbReference>
<dbReference type="InterPro" id="IPR004258">
    <property type="entry name" value="DBL"/>
</dbReference>
<feature type="compositionally biased region" description="Low complexity" evidence="2">
    <location>
        <begin position="2670"/>
        <end position="2692"/>
    </location>
</feature>
<accession>A0A0L0CRQ0</accession>
<reference evidence="11" key="2">
    <citation type="submission" date="2015-07" db="EMBL/GenBank/DDBJ databases">
        <title>The genome sequence of Plasmodium falciparum RAJ116.</title>
        <authorList>
            <consortium name="The Broad Institute Genome Sequencing Platform"/>
            <person name="Volkman S.K."/>
            <person name="Neafsey D.E."/>
            <person name="Dash A.P."/>
            <person name="Chitnis C.E."/>
            <person name="Hartl D.L."/>
            <person name="Young S.K."/>
            <person name="Kodira C.D."/>
            <person name="Zeng Q."/>
            <person name="Koehrsen M."/>
            <person name="Godfrey P."/>
            <person name="Alvarado L."/>
            <person name="Berlin A."/>
            <person name="Borenstein D."/>
            <person name="Chen Z."/>
            <person name="Engels R."/>
            <person name="Freedman E."/>
            <person name="Gellesch M."/>
            <person name="Goldberg J."/>
            <person name="Griggs A."/>
            <person name="Gujja S."/>
            <person name="Heiman D."/>
            <person name="Hepburn T."/>
            <person name="Howarth C."/>
            <person name="Jen D."/>
            <person name="Larson L."/>
            <person name="Lewis B."/>
            <person name="Mehta T."/>
            <person name="Park D."/>
            <person name="Pearson M."/>
            <person name="Roberts A."/>
            <person name="Saif S."/>
            <person name="Shea T."/>
            <person name="Shenoy N."/>
            <person name="Sisk P."/>
            <person name="Stolte C."/>
            <person name="Sykes S."/>
            <person name="Walk T."/>
            <person name="White J."/>
            <person name="Yandava C."/>
            <person name="Wirth D.F."/>
            <person name="Nusbaum C."/>
            <person name="Birren B."/>
        </authorList>
    </citation>
    <scope>NUCLEOTIDE SEQUENCE [LARGE SCALE GENOMIC DNA]</scope>
    <source>
        <strain evidence="11">RAJ116</strain>
    </source>
</reference>
<evidence type="ECO:0000313" key="11">
    <source>
        <dbReference type="Proteomes" id="UP000054566"/>
    </source>
</evidence>
<feature type="domain" description="Duffy-binding-like" evidence="3">
    <location>
        <begin position="600"/>
        <end position="742"/>
    </location>
</feature>
<feature type="domain" description="Duffy-antigen binding" evidence="4">
    <location>
        <begin position="1304"/>
        <end position="1461"/>
    </location>
</feature>
<feature type="region of interest" description="Disordered" evidence="2">
    <location>
        <begin position="1"/>
        <end position="24"/>
    </location>
</feature>
<dbReference type="Proteomes" id="UP000054566">
    <property type="component" value="Unassembled WGS sequence"/>
</dbReference>
<dbReference type="FunFam" id="1.10.1900.40:FF:000002">
    <property type="entry name" value="Erythrocyte membrane protein 1, PfEMP1"/>
    <property type="match status" value="1"/>
</dbReference>
<feature type="region of interest" description="Disordered" evidence="2">
    <location>
        <begin position="1601"/>
        <end position="1735"/>
    </location>
</feature>
<dbReference type="OrthoDB" id="379185at2759"/>
<protein>
    <submittedName>
        <fullName evidence="10">Erythrocyte membrane protein 1</fullName>
    </submittedName>
</protein>
<sequence length="2991" mass="341643">MVPPVRSPRAAGPAPAPASASTTYSSVKDLLEDIGKSIQKQAKDAAEKRSNGELQGDLSKARFKDGKNKATKLCELEHTKHTNAVNVPKDRDPCYGREEKRFSDERSGQCTYNRIKDSEIGNNNIGACAPYRRLHLCHHNLETIETTSMTTHDLLLEVCMAAKYEGQSIRDYYPIYQTKYNDYGSTICTVLARSFADIGDIIRGKDLYLGYDDEEKNRRQQLEENLKKIFANIYKELTTTSGRNKRTNGKKSAEAKKHYGSDENFFQLREDWWALNRRYVWDALTCNAPKDANYFEYNSGKLFKFSNDQCGHNNGGAPPTNLDYVPQFLRWFDEWSEDFCRKRKHKLKNIKDVCRNESKPLYCSLNGFDCTETVRRKDIFIESNDCMKCFSACSHYSIWVDNQKKEFEKQKKKYEKEIPKYVPKKDKRLSNINNEYYNDFYKNLKEMKYDNINTFLKFLNEGKYCKENLPEEEVINFIIPDEKKTFHRSKYCEPCPICGVKCENKSCTEKENDDDCKNKKKYDPPKGVTPIDIPILYSGDKQGDITKKLEDFCYNPTKENEKTYQNWKCYYKDSEFNKCKMESKSGKSTTQEKIISFDEFFYLWVNNLLIDSIMWENDIKHCINNTNVTNCNNGCNENCICFEKWVGQKEKEWENVKKVLKNPSKNLNNYYNKLNGIFSGFFFEVVYKFNNKEEKWNQFTEDLKKKIEASQKNKGTENSQDAIELLLDHLKDNAITCKDNNSLKEDKNCPQTKTNPCIKGTRKPTRGASNNLVSVKHIAELMQQKAHIQLEKRGGEYNLKGDATRGTYKRGGSGDHFKNLCSITKIVSNDSRNGNNGGPCTGKNPERFNIGTEWKQGETLGTNVEIYMPPRREHMCTSNLEKIDVKSVIKNGNASHSLLGDVLLAAKYEAKNIKELYQQNNSKNDLNDSNDQATVCRAMKYSFADIGDIIRGKDMWVENMDARKLQAYLAKIFEEIKDKIPDKGTKDKYEKHSNLIKLGEDWWEANRHQVWRAMKCATKAIPDMKCNGIPIEDYIPQRLRWMTEWAEWFCKEQSKLYGELVRDCASCKKKGKEKCTQGDNDCTKCKAACDKYKEEIEKWNEQWKKIKAKYEQLYKKALDSVNGNGKGEKSTTSGTKDEKDVVDFLKQLLAQNSAAARNRVKRAAALVCFKRAATRVCVKRAASSSATRVTATTPNTPYSTAAGYIHQELTPHMQCKGQTRFCGETHPEYAFKHPPKEYKDACSCNTRDKTSEAPVTKKEEDACEIVKELLKDKKATDDIDGCKRKEKYKPWNCTSSQFKSGHTGACMPPRRQKLCVSSLTKQRKIKEKEDIRTQFIKSAAIETHFAWLKYKEINTGADNELQTGNIPDEFKRQMFYTFGDYRDIFFGTDISSCRYIKGTSKTIKSKLGDQATTEKGGKHIEHNEKRQEWWKKYGGHIWEGMLCGLTHGVTETDKKKNILDKYSYDKLKNEPQNGTTPLEDFAKKPQFLRWMIEWGDEFCKKRKEQVEKLRSECDGYECNISGNNTKQDCEKACKVYQKWLQGWKENYKTQSEKYFQDKKDNKFESTSAKDEVTASQYAYEYLNKALQKLCDNVDCKCMDGQSNETPREPNKKSHDAHMPKSLDEEPEEVKGRCTCQKAPQPPAEEAASEEESASDSEEEEDEVADGTEEEDDDDDEDDDDADEDEDDEDDEETETAEEEEEEEKEETPAAEVQEETAKEAPLGPSATPVPELPGPPVNVCSIVKDILTGSGNLDEACKQKYGGNNSRLGWKCIPSGEKSGSDSSGSGAICVPPRRRRLYVGKLETLDEGAKQDDLRTAFIKCAAIETFFSWHEYKMEKKKEKEKLEEQARQNGGLATLDGGEQNPQTQLQSGKIPPDFLRLMFYTLGDYRDICVDNVPSGIDTVSASDSGDNPTNKVTMKEISEKIKQTLESDNNKPSGVQNGDKDPKTWWDQNAKHIWDGMVCALTYRDSGGKEQPPIQDKQVKDKLWDTTKNTPIEKYQYNRVKLEDESGDGPKLNTDDITTPTLTQFVERPPYFRYLEEWGQNFCKERKKRLEKIKEECTENGFGTKQKCSGYGEDCKDNLFNNHYTTFPDFYCPECGKHCSSYRKWIERKKDEYDEQKNAYGGQKKNCPTQSKATGPNNVGNGFCGTVQRWPNAAAFLQKLGPCKVQNGEDNNKIFDEKGDTFQHTKHCDPCSEFKINCEKAKCSGTNGNNCKGGKISPNDIKDSTEDISMLVSDDSPNGLEDILDECVLGDCADTGIFEGIRKDVWTCGNVCGYNVCKPENGNGKIVNGKPNSENQIIFIRALFKRWLEYFVQDYNKIKHRISHCINNGNGSICTSDCGKKCNCVEEWISTKKEEWEKIKEHYLKKNTHGDKDLKTLVTDILGALQPQTDVNKAIKPCGDLRAFERSIHCNGAVSSENDIQKDVVECLLDKLKKDAENCQNQPSGTPCTQTTSQQTLEEEDLLLEENENPENMRPGFCPQTPAQQEETDGNCEEAPPQTAPKEPPAGDERTEELPPPPEPPVKPAPASPPPAPADEPFDPTILQTTIPFGVALALGSIAFLFLKKKSKSSVGNLFQILQIPKSDYNIPTLKSSNRYIPYASDRHKGKTYIYMEGDSSGEEKYAFMSDSTDVTSSESEYEELDINDIYVPRAPKYKTLIEVVLEPSGNNTTASGNNTTDSGNNTPSDTQNDIPSGDTPNNKLTDNEWNTLKDEFISNMLQNQPNTEPNILHDNLDNNTHPTMSRDNMEEKPFITSIHDRNLYTGEEYNYNINMSTNSMDDPKYVSNNVYSGIDLINDTLGGNKHIDIYDEVLKRKENELFGTNYKKNTSNNSVAKLTNSDPILNQINLFHTWLDRHRDMCEKLKNDNERLAKLKEKWENETHSGDIHTSDSNKTLNTDVSIQIHMDNPKPINQFNNMDTILEDLDKPFNEPYYYDMYDDDIYYDVNDHDTSTVDTNAMDVPSKVQIEMDVNTKLVKEKYPIADVWDI</sequence>
<feature type="region of interest" description="Disordered" evidence="2">
    <location>
        <begin position="2474"/>
        <end position="2546"/>
    </location>
</feature>
<evidence type="ECO:0000259" key="7">
    <source>
        <dbReference type="Pfam" id="PF18562"/>
    </source>
</evidence>
<dbReference type="FunFam" id="1.20.58.1930:FF:000002">
    <property type="entry name" value="Erythrocyte membrane protein 1, PfEMP1"/>
    <property type="match status" value="1"/>
</dbReference>
<evidence type="ECO:0000256" key="2">
    <source>
        <dbReference type="SAM" id="MobiDB-lite"/>
    </source>
</evidence>
<dbReference type="Pfam" id="PF21807">
    <property type="entry name" value="PfEMP1_CIDRalpha1_dom"/>
    <property type="match status" value="1"/>
</dbReference>
<dbReference type="Pfam" id="PF05424">
    <property type="entry name" value="Duffy_binding"/>
    <property type="match status" value="4"/>
</dbReference>
<feature type="coiled-coil region" evidence="1">
    <location>
        <begin position="1082"/>
        <end position="1116"/>
    </location>
</feature>
<feature type="region of interest" description="Disordered" evidence="2">
    <location>
        <begin position="2670"/>
        <end position="2709"/>
    </location>
</feature>
<reference evidence="11" key="1">
    <citation type="submission" date="2015-07" db="EMBL/GenBank/DDBJ databases">
        <title>Annotation of Plasmodium falciparum RAJ116.</title>
        <authorList>
            <consortium name="The Broad Institute Genome Sequencing Platform"/>
            <person name="Volkman S.K."/>
            <person name="Neafsey D.E."/>
            <person name="Dash A.P."/>
            <person name="Chitnis C.E."/>
            <person name="Hartl D.L."/>
            <person name="Young S.K."/>
            <person name="Zeng Q."/>
            <person name="Koehrsen M."/>
            <person name="Alvarado L."/>
            <person name="Berlin A."/>
            <person name="Borenstein D."/>
            <person name="Chapman S.B."/>
            <person name="Chen Z."/>
            <person name="Engels R."/>
            <person name="Freedman E."/>
            <person name="Gellesch M."/>
            <person name="Goldberg J."/>
            <person name="Griggs A."/>
            <person name="Gujja S."/>
            <person name="Heilman E.R."/>
            <person name="Heiman D.I."/>
            <person name="Howarth C."/>
            <person name="Jen D."/>
            <person name="Larson L."/>
            <person name="Mehta T."/>
            <person name="Neiman D."/>
            <person name="Park D."/>
            <person name="Pearson M."/>
            <person name="Roberts A."/>
            <person name="Saif S."/>
            <person name="Shea T."/>
            <person name="Shenoy N."/>
            <person name="Sisk P."/>
            <person name="Stolte C."/>
            <person name="Sykes S."/>
            <person name="Walk T."/>
            <person name="White J."/>
            <person name="Yandava C."/>
            <person name="Haas B."/>
            <person name="Henn M.R."/>
            <person name="Nusbaum C."/>
            <person name="Birren B."/>
        </authorList>
    </citation>
    <scope>NUCLEOTIDE SEQUENCE [LARGE SCALE GENOMIC DNA]</scope>
    <source>
        <strain evidence="11">RAJ116</strain>
    </source>
</reference>
<dbReference type="FunFam" id="1.20.58.830:FF:000005">
    <property type="entry name" value="Erythrocyte membrane protein 1, PfEMP1"/>
    <property type="match status" value="1"/>
</dbReference>
<dbReference type="FunFam" id="1.20.1310.20:FF:000023">
    <property type="entry name" value="Erythrocyte membrane protein 1, PfEMP1"/>
    <property type="match status" value="1"/>
</dbReference>
<dbReference type="GO" id="GO:0046789">
    <property type="term" value="F:host cell surface receptor binding"/>
    <property type="evidence" value="ECO:0007669"/>
    <property type="project" value="InterPro"/>
</dbReference>
<dbReference type="InterPro" id="IPR041480">
    <property type="entry name" value="CIDR1_gamma"/>
</dbReference>
<feature type="coiled-coil region" evidence="1">
    <location>
        <begin position="2857"/>
        <end position="2884"/>
    </location>
</feature>
<feature type="domain" description="Duffy-binding-like" evidence="9">
    <location>
        <begin position="1493"/>
        <end position="1603"/>
    </location>
</feature>
<evidence type="ECO:0000259" key="9">
    <source>
        <dbReference type="Pfam" id="PF22672"/>
    </source>
</evidence>
<feature type="domain" description="Duffy-binding-like" evidence="3">
    <location>
        <begin position="2308"/>
        <end position="2449"/>
    </location>
</feature>
<feature type="domain" description="Cysteine-rich interdomain region 1 gamma" evidence="7">
    <location>
        <begin position="2230"/>
        <end position="2286"/>
    </location>
</feature>
<feature type="compositionally biased region" description="Polar residues" evidence="2">
    <location>
        <begin position="2693"/>
        <end position="2709"/>
    </location>
</feature>
<evidence type="ECO:0000259" key="5">
    <source>
        <dbReference type="Pfam" id="PF15445"/>
    </source>
</evidence>
<dbReference type="InterPro" id="IPR054595">
    <property type="entry name" value="DBL_C"/>
</dbReference>
<dbReference type="InterPro" id="IPR042202">
    <property type="entry name" value="Duffy-ag-bd_sf"/>
</dbReference>
<dbReference type="FunFam" id="1.20.1310.20:FF:000001">
    <property type="entry name" value="Erythrocyte membrane protein 1, PfEMP1"/>
    <property type="match status" value="1"/>
</dbReference>
<evidence type="ECO:0000259" key="3">
    <source>
        <dbReference type="Pfam" id="PF03011"/>
    </source>
</evidence>
<dbReference type="InterPro" id="IPR029211">
    <property type="entry name" value="PfEMP1_ATS"/>
</dbReference>
<dbReference type="Pfam" id="PF15447">
    <property type="entry name" value="NTS"/>
    <property type="match status" value="1"/>
</dbReference>
<dbReference type="FunFam" id="1.20.58.1930:FF:000001">
    <property type="entry name" value="Erythrocyte membrane protein 1, PfEMP1"/>
    <property type="match status" value="1"/>
</dbReference>